<dbReference type="SUPFAM" id="SSF82866">
    <property type="entry name" value="Multidrug efflux transporter AcrB transmembrane domain"/>
    <property type="match status" value="2"/>
</dbReference>
<feature type="transmembrane region" description="Helical" evidence="1">
    <location>
        <begin position="341"/>
        <end position="360"/>
    </location>
</feature>
<feature type="transmembrane region" description="Helical" evidence="1">
    <location>
        <begin position="921"/>
        <end position="941"/>
    </location>
</feature>
<dbReference type="Gene3D" id="3.30.2090.10">
    <property type="entry name" value="Multidrug efflux transporter AcrB TolC docking domain, DN and DC subdomains"/>
    <property type="match status" value="2"/>
</dbReference>
<keyword evidence="1" id="KW-0812">Transmembrane</keyword>
<sequence length="1056" mass="112806">MATKFGLAGRLAAWGERSQITPLLALFGLLLGVMAAFITPREEEPQIDVTMADVMVAFPGARADQVEQQLATPLEQHFSRMQGIEHIYSVSQAGQALVTVQFEVGVARDKALLELFDSLASWQQGHPQTSQPLVKARGIDDVPILGLTLTSSDLDLKSVADTLRAPLQNVSGVRDIAIIGAEPEQLSVTLDTTALAQVGLDISQVAQALTRQNVSTQAGYRLAQGEQIAVQAGGFIASAQELRELIVAVVDGRPVRLEQVATVSSGANRPSRYVWSRTKGAQAEPAVTMTVTKKAGENAVDVAAAVLQRLADLEQQWLPPELEVAVTRNYGQTADDKASKLIQKLIFATISVVALVLFALGKREAVVVGSAVVLTLATTLFASWAWGFTLNRVSLFALIFSIGILVDDAIVVVENIHRHLALGKSLKEAIPPAVDEVGGPTILATFTVIAALLPMAFVSGLMGPYMSPIPINASLGMLLSLIIALTVTPWLARHILSDHSASKADSQPTPDAEPKAGRLQRLFSALMRPLLESRKRRYFMGAGLIVLIVAMLGLAAVQAVVMKMLPFDDKSEIKLVLDMPEGSSLEQTNGLLLQLAEKLDEVPEVTATQIYAGTASPIGFNGLVRQYYLRRQAHQGDIQVSLAAKGERDRASHEVALAIRPLLAPLVEAAGARLKVVEVPPGPPVMAPIVAEVYGPSAIAREQAAEQVQRELAATAGVVDVDTTLVAQRGPDETAEEVWQINTARATQLGVQPEQALLTLQTALSGLPVTYVAALDQLQPVPVKLYLPANWQGQVRQLEALTVTSNSGASVPLSALLEPVPVPLQQPRYHKDLRPVVYVTADMAGELDSPLYGLFAAAGAIDLPQSYITQPPEWDQAALKWDGEWQITYETFRDMGLAYAVGLLLIYLLVVGHFGSYGTPLVIMAPIPLTLIGIMPGHALLGAQFTATSMIGMIALAGIIVRNSILLVDFVRLSVAAGKPINDAVIEAAAVRTQPIVLTAIAAMMGAFFILDDPIFNGLAVSLIFGIAVSTVLTLLVIPLLYASLLKRQQAKVNAL</sequence>
<feature type="transmembrane region" description="Helical" evidence="1">
    <location>
        <begin position="1023"/>
        <end position="1042"/>
    </location>
</feature>
<dbReference type="GO" id="GO:0042910">
    <property type="term" value="F:xenobiotic transmembrane transporter activity"/>
    <property type="evidence" value="ECO:0007669"/>
    <property type="project" value="TreeGrafter"/>
</dbReference>
<dbReference type="PANTHER" id="PTHR32063">
    <property type="match status" value="1"/>
</dbReference>
<dbReference type="GO" id="GO:0005886">
    <property type="term" value="C:plasma membrane"/>
    <property type="evidence" value="ECO:0007669"/>
    <property type="project" value="TreeGrafter"/>
</dbReference>
<dbReference type="Proteomes" id="UP000481517">
    <property type="component" value="Unassembled WGS sequence"/>
</dbReference>
<dbReference type="RefSeq" id="WP_173920773.1">
    <property type="nucleotide sequence ID" value="NZ_CADCXY010000004.1"/>
</dbReference>
<feature type="transmembrane region" description="Helical" evidence="1">
    <location>
        <begin position="393"/>
        <end position="416"/>
    </location>
</feature>
<dbReference type="Gene3D" id="1.20.1640.10">
    <property type="entry name" value="Multidrug efflux transporter AcrB transmembrane domain"/>
    <property type="match status" value="2"/>
</dbReference>
<gene>
    <name evidence="2" type="primary">swrC_2</name>
    <name evidence="2" type="ORF">PSI9734_01794</name>
</gene>
<evidence type="ECO:0000256" key="1">
    <source>
        <dbReference type="SAM" id="Phobius"/>
    </source>
</evidence>
<feature type="transmembrane region" description="Helical" evidence="1">
    <location>
        <begin position="989"/>
        <end position="1011"/>
    </location>
</feature>
<proteinExistence type="predicted"/>
<dbReference type="InterPro" id="IPR001036">
    <property type="entry name" value="Acrflvin-R"/>
</dbReference>
<keyword evidence="3" id="KW-1185">Reference proteome</keyword>
<dbReference type="AlphaFoldDB" id="A0A6S6WP61"/>
<keyword evidence="1" id="KW-0472">Membrane</keyword>
<accession>A0A6S6WP61</accession>
<dbReference type="PANTHER" id="PTHR32063:SF16">
    <property type="entry name" value="CATION EFFLUX SYSTEM (ACRB_ACRD_ACRF FAMILY)"/>
    <property type="match status" value="1"/>
</dbReference>
<dbReference type="PRINTS" id="PR00702">
    <property type="entry name" value="ACRIFLAVINRP"/>
</dbReference>
<dbReference type="Gene3D" id="3.30.70.1320">
    <property type="entry name" value="Multidrug efflux transporter AcrB pore domain like"/>
    <property type="match status" value="1"/>
</dbReference>
<dbReference type="Gene3D" id="3.30.70.1440">
    <property type="entry name" value="Multidrug efflux transporter AcrB pore domain"/>
    <property type="match status" value="1"/>
</dbReference>
<feature type="transmembrane region" description="Helical" evidence="1">
    <location>
        <begin position="896"/>
        <end position="914"/>
    </location>
</feature>
<feature type="transmembrane region" description="Helical" evidence="1">
    <location>
        <begin position="469"/>
        <end position="492"/>
    </location>
</feature>
<name>A0A6S6WP61_9GAMM</name>
<feature type="transmembrane region" description="Helical" evidence="1">
    <location>
        <begin position="538"/>
        <end position="561"/>
    </location>
</feature>
<dbReference type="Pfam" id="PF00873">
    <property type="entry name" value="ACR_tran"/>
    <property type="match status" value="1"/>
</dbReference>
<dbReference type="SUPFAM" id="SSF82693">
    <property type="entry name" value="Multidrug efflux transporter AcrB pore domain, PN1, PN2, PC1 and PC2 subdomains"/>
    <property type="match status" value="3"/>
</dbReference>
<feature type="transmembrane region" description="Helical" evidence="1">
    <location>
        <begin position="367"/>
        <end position="387"/>
    </location>
</feature>
<evidence type="ECO:0000313" key="3">
    <source>
        <dbReference type="Proteomes" id="UP000481517"/>
    </source>
</evidence>
<dbReference type="InterPro" id="IPR027463">
    <property type="entry name" value="AcrB_DN_DC_subdom"/>
</dbReference>
<dbReference type="SUPFAM" id="SSF82714">
    <property type="entry name" value="Multidrug efflux transporter AcrB TolC docking domain, DN and DC subdomains"/>
    <property type="match status" value="2"/>
</dbReference>
<feature type="transmembrane region" description="Helical" evidence="1">
    <location>
        <begin position="437"/>
        <end position="457"/>
    </location>
</feature>
<reference evidence="2 3" key="1">
    <citation type="submission" date="2020-02" db="EMBL/GenBank/DDBJ databases">
        <authorList>
            <person name="Rodrigo-Torres L."/>
            <person name="Arahal R. D."/>
            <person name="Lucena T."/>
        </authorList>
    </citation>
    <scope>NUCLEOTIDE SEQUENCE [LARGE SCALE GENOMIC DNA]</scope>
    <source>
        <strain evidence="2 3">CECT 9734</strain>
    </source>
</reference>
<keyword evidence="1" id="KW-1133">Transmembrane helix</keyword>
<dbReference type="EMBL" id="CADCXY010000004">
    <property type="protein sequence ID" value="CAB0151406.1"/>
    <property type="molecule type" value="Genomic_DNA"/>
</dbReference>
<dbReference type="Gene3D" id="3.30.70.1430">
    <property type="entry name" value="Multidrug efflux transporter AcrB pore domain"/>
    <property type="match status" value="2"/>
</dbReference>
<feature type="transmembrane region" description="Helical" evidence="1">
    <location>
        <begin position="947"/>
        <end position="968"/>
    </location>
</feature>
<evidence type="ECO:0000313" key="2">
    <source>
        <dbReference type="EMBL" id="CAB0151406.1"/>
    </source>
</evidence>
<protein>
    <submittedName>
        <fullName evidence="2">Swarming motility protein SwrC</fullName>
    </submittedName>
</protein>
<organism evidence="2 3">
    <name type="scientific">Pseudidiomarina piscicola</name>
    <dbReference type="NCBI Taxonomy" id="2614830"/>
    <lineage>
        <taxon>Bacteria</taxon>
        <taxon>Pseudomonadati</taxon>
        <taxon>Pseudomonadota</taxon>
        <taxon>Gammaproteobacteria</taxon>
        <taxon>Alteromonadales</taxon>
        <taxon>Idiomarinaceae</taxon>
        <taxon>Pseudidiomarina</taxon>
    </lineage>
</organism>